<evidence type="ECO:0000259" key="2">
    <source>
        <dbReference type="Pfam" id="PF00582"/>
    </source>
</evidence>
<reference evidence="3 4" key="1">
    <citation type="submission" date="2016-10" db="EMBL/GenBank/DDBJ databases">
        <authorList>
            <person name="de Groot N.N."/>
        </authorList>
    </citation>
    <scope>NUCLEOTIDE SEQUENCE [LARGE SCALE GENOMIC DNA]</scope>
    <source>
        <strain evidence="3 4">DSM 25584</strain>
    </source>
</reference>
<dbReference type="PANTHER" id="PTHR46268:SF15">
    <property type="entry name" value="UNIVERSAL STRESS PROTEIN HP_0031"/>
    <property type="match status" value="1"/>
</dbReference>
<organism evidence="3 4">
    <name type="scientific">Limimonas halophila</name>
    <dbReference type="NCBI Taxonomy" id="1082479"/>
    <lineage>
        <taxon>Bacteria</taxon>
        <taxon>Pseudomonadati</taxon>
        <taxon>Pseudomonadota</taxon>
        <taxon>Alphaproteobacteria</taxon>
        <taxon>Rhodospirillales</taxon>
        <taxon>Rhodovibrionaceae</taxon>
        <taxon>Limimonas</taxon>
    </lineage>
</organism>
<dbReference type="Pfam" id="PF00582">
    <property type="entry name" value="Usp"/>
    <property type="match status" value="1"/>
</dbReference>
<dbReference type="InterPro" id="IPR006016">
    <property type="entry name" value="UspA"/>
</dbReference>
<dbReference type="EMBL" id="FNCE01000008">
    <property type="protein sequence ID" value="SDG29063.1"/>
    <property type="molecule type" value="Genomic_DNA"/>
</dbReference>
<proteinExistence type="inferred from homology"/>
<evidence type="ECO:0000256" key="1">
    <source>
        <dbReference type="ARBA" id="ARBA00008791"/>
    </source>
</evidence>
<dbReference type="STRING" id="1082479.SAMN05216241_10841"/>
<dbReference type="Proteomes" id="UP000199415">
    <property type="component" value="Unassembled WGS sequence"/>
</dbReference>
<gene>
    <name evidence="3" type="ORF">SAMN05216241_10841</name>
</gene>
<evidence type="ECO:0000313" key="4">
    <source>
        <dbReference type="Proteomes" id="UP000199415"/>
    </source>
</evidence>
<dbReference type="SUPFAM" id="SSF52402">
    <property type="entry name" value="Adenine nucleotide alpha hydrolases-like"/>
    <property type="match status" value="2"/>
</dbReference>
<dbReference type="CDD" id="cd00293">
    <property type="entry name" value="USP-like"/>
    <property type="match status" value="1"/>
</dbReference>
<name>A0A1G7T168_9PROT</name>
<dbReference type="RefSeq" id="WP_143006258.1">
    <property type="nucleotide sequence ID" value="NZ_FNCE01000008.1"/>
</dbReference>
<dbReference type="InterPro" id="IPR006015">
    <property type="entry name" value="Universal_stress_UspA"/>
</dbReference>
<evidence type="ECO:0000313" key="3">
    <source>
        <dbReference type="EMBL" id="SDG29063.1"/>
    </source>
</evidence>
<dbReference type="Gene3D" id="3.40.50.12370">
    <property type="match status" value="1"/>
</dbReference>
<dbReference type="PRINTS" id="PR01438">
    <property type="entry name" value="UNVRSLSTRESS"/>
</dbReference>
<keyword evidence="4" id="KW-1185">Reference proteome</keyword>
<dbReference type="OrthoDB" id="9804721at2"/>
<comment type="similarity">
    <text evidence="1">Belongs to the universal stress protein A family.</text>
</comment>
<feature type="domain" description="UspA" evidence="2">
    <location>
        <begin position="159"/>
        <end position="281"/>
    </location>
</feature>
<sequence>MTYKNLLLHLDTTDACAQRTDAAVALAARSNAHLTGLMALGSYQPPAWLQMPQSLIDQRRQAEQEAYQKIKADMEKRAHSGGIQSDVRWSNVSADIVGREVGLHARYSDMAIVGQPNPDDPGPLDHHDLGEVVVSSGRPTLVIPYIGARTEHNDIRLGKRVMVAWDASREAARAVNDAMPLLEKADQVDVLVANAGKDSRKHGDEPGADIALHLARHGIHVEVHRTETRDVDVGNVILSRLSDLDSDLLVMGGYAHSRMQELVLGGATRTMLHHMTVPVLLSH</sequence>
<dbReference type="AlphaFoldDB" id="A0A1G7T168"/>
<protein>
    <submittedName>
        <fullName evidence="3">Universal stress protein family protein</fullName>
    </submittedName>
</protein>
<dbReference type="PANTHER" id="PTHR46268">
    <property type="entry name" value="STRESS RESPONSE PROTEIN NHAX"/>
    <property type="match status" value="1"/>
</dbReference>
<accession>A0A1G7T168</accession>